<dbReference type="GO" id="GO:0005886">
    <property type="term" value="C:plasma membrane"/>
    <property type="evidence" value="ECO:0007669"/>
    <property type="project" value="UniProtKB-SubCell"/>
</dbReference>
<keyword evidence="4 7" id="KW-1133">Transmembrane helix</keyword>
<dbReference type="Pfam" id="PF02687">
    <property type="entry name" value="FtsX"/>
    <property type="match status" value="1"/>
</dbReference>
<dbReference type="InterPro" id="IPR003838">
    <property type="entry name" value="ABC3_permease_C"/>
</dbReference>
<feature type="transmembrane region" description="Helical" evidence="7">
    <location>
        <begin position="316"/>
        <end position="342"/>
    </location>
</feature>
<dbReference type="InterPro" id="IPR025857">
    <property type="entry name" value="MacB_PCD"/>
</dbReference>
<evidence type="ECO:0000256" key="3">
    <source>
        <dbReference type="ARBA" id="ARBA00022692"/>
    </source>
</evidence>
<feature type="domain" description="ABC3 transporter permease C-terminal" evidence="8">
    <location>
        <begin position="275"/>
        <end position="386"/>
    </location>
</feature>
<feature type="transmembrane region" description="Helical" evidence="7">
    <location>
        <begin position="21"/>
        <end position="42"/>
    </location>
</feature>
<name>A0A1F4W1P3_UNCKA</name>
<sequence length="393" mass="41602">MNILEAVKAAFISLSLNKTRSFLTMLGVIIGVFAVISLVSLVKGVENFVTDQFNALGSNLILVAPGRTGFNQDPAVTFTNNKLRAKHIELIEKYAGNYIVGVTPSIRVGKTVKYKNKQFAATVSGVNEKAFQITDVSAETGRNFTEGEVSSKARVTVIGPQVSDELFGEIDPLGKKVTVEGIAFEVIGVLNKKGLNSDDRILVPYTSLDTYLGIDKFSGIATKAKDGQKIDIVMGQVELALLHDLKADEFDVLSQKDILSSVSNILGVLSAGLGAVAAISLVVGGIGIMNIMLVSVTERTKEIGLRKALGATPSNIAVQFLSEAVVISLMGGVIGISLGWLLTVGISSLIRAQIPGWALIISVGFSVGVGVLFGTYPAITAGKKDPIESLRYE</sequence>
<evidence type="ECO:0000256" key="1">
    <source>
        <dbReference type="ARBA" id="ARBA00004651"/>
    </source>
</evidence>
<protein>
    <recommendedName>
        <fullName evidence="12">Multidrug ABC transporter substrate-binding protein</fullName>
    </recommendedName>
</protein>
<evidence type="ECO:0008006" key="12">
    <source>
        <dbReference type="Google" id="ProtNLM"/>
    </source>
</evidence>
<dbReference type="PANTHER" id="PTHR30572">
    <property type="entry name" value="MEMBRANE COMPONENT OF TRANSPORTER-RELATED"/>
    <property type="match status" value="1"/>
</dbReference>
<dbReference type="Proteomes" id="UP000176614">
    <property type="component" value="Unassembled WGS sequence"/>
</dbReference>
<feature type="transmembrane region" description="Helical" evidence="7">
    <location>
        <begin position="265"/>
        <end position="295"/>
    </location>
</feature>
<evidence type="ECO:0000256" key="7">
    <source>
        <dbReference type="SAM" id="Phobius"/>
    </source>
</evidence>
<organism evidence="10 11">
    <name type="scientific">candidate division WWE3 bacterium RIFOXYA2_FULL_46_9</name>
    <dbReference type="NCBI Taxonomy" id="1802636"/>
    <lineage>
        <taxon>Bacteria</taxon>
        <taxon>Katanobacteria</taxon>
    </lineage>
</organism>
<accession>A0A1F4W1P3</accession>
<evidence type="ECO:0000256" key="4">
    <source>
        <dbReference type="ARBA" id="ARBA00022989"/>
    </source>
</evidence>
<evidence type="ECO:0000256" key="6">
    <source>
        <dbReference type="ARBA" id="ARBA00038076"/>
    </source>
</evidence>
<dbReference type="InterPro" id="IPR050250">
    <property type="entry name" value="Macrolide_Exporter_MacB"/>
</dbReference>
<dbReference type="AlphaFoldDB" id="A0A1F4W1P3"/>
<reference evidence="10 11" key="1">
    <citation type="journal article" date="2016" name="Nat. Commun.">
        <title>Thousands of microbial genomes shed light on interconnected biogeochemical processes in an aquifer system.</title>
        <authorList>
            <person name="Anantharaman K."/>
            <person name="Brown C.T."/>
            <person name="Hug L.A."/>
            <person name="Sharon I."/>
            <person name="Castelle C.J."/>
            <person name="Probst A.J."/>
            <person name="Thomas B.C."/>
            <person name="Singh A."/>
            <person name="Wilkins M.J."/>
            <person name="Karaoz U."/>
            <person name="Brodie E.L."/>
            <person name="Williams K.H."/>
            <person name="Hubbard S.S."/>
            <person name="Banfield J.F."/>
        </authorList>
    </citation>
    <scope>NUCLEOTIDE SEQUENCE [LARGE SCALE GENOMIC DNA]</scope>
</reference>
<feature type="domain" description="MacB-like periplasmic core" evidence="9">
    <location>
        <begin position="21"/>
        <end position="238"/>
    </location>
</feature>
<comment type="similarity">
    <text evidence="6">Belongs to the ABC-4 integral membrane protein family.</text>
</comment>
<dbReference type="EMBL" id="MEVT01000007">
    <property type="protein sequence ID" value="OGC63280.1"/>
    <property type="molecule type" value="Genomic_DNA"/>
</dbReference>
<evidence type="ECO:0000259" key="8">
    <source>
        <dbReference type="Pfam" id="PF02687"/>
    </source>
</evidence>
<comment type="subcellular location">
    <subcellularLocation>
        <location evidence="1">Cell membrane</location>
        <topology evidence="1">Multi-pass membrane protein</topology>
    </subcellularLocation>
</comment>
<evidence type="ECO:0000313" key="10">
    <source>
        <dbReference type="EMBL" id="OGC63280.1"/>
    </source>
</evidence>
<gene>
    <name evidence="10" type="ORF">A2264_02760</name>
</gene>
<keyword evidence="5 7" id="KW-0472">Membrane</keyword>
<evidence type="ECO:0000313" key="11">
    <source>
        <dbReference type="Proteomes" id="UP000176614"/>
    </source>
</evidence>
<keyword evidence="3 7" id="KW-0812">Transmembrane</keyword>
<evidence type="ECO:0000256" key="5">
    <source>
        <dbReference type="ARBA" id="ARBA00023136"/>
    </source>
</evidence>
<comment type="caution">
    <text evidence="10">The sequence shown here is derived from an EMBL/GenBank/DDBJ whole genome shotgun (WGS) entry which is preliminary data.</text>
</comment>
<proteinExistence type="inferred from homology"/>
<keyword evidence="2" id="KW-1003">Cell membrane</keyword>
<feature type="transmembrane region" description="Helical" evidence="7">
    <location>
        <begin position="354"/>
        <end position="376"/>
    </location>
</feature>
<evidence type="ECO:0000256" key="2">
    <source>
        <dbReference type="ARBA" id="ARBA00022475"/>
    </source>
</evidence>
<dbReference type="PANTHER" id="PTHR30572:SF4">
    <property type="entry name" value="ABC TRANSPORTER PERMEASE YTRF"/>
    <property type="match status" value="1"/>
</dbReference>
<evidence type="ECO:0000259" key="9">
    <source>
        <dbReference type="Pfam" id="PF12704"/>
    </source>
</evidence>
<dbReference type="Pfam" id="PF12704">
    <property type="entry name" value="MacB_PCD"/>
    <property type="match status" value="1"/>
</dbReference>
<dbReference type="GO" id="GO:0022857">
    <property type="term" value="F:transmembrane transporter activity"/>
    <property type="evidence" value="ECO:0007669"/>
    <property type="project" value="TreeGrafter"/>
</dbReference>